<organism evidence="2 3">
    <name type="scientific">Ephemeroptericola cinctiostellae</name>
    <dbReference type="NCBI Taxonomy" id="2268024"/>
    <lineage>
        <taxon>Bacteria</taxon>
        <taxon>Pseudomonadati</taxon>
        <taxon>Pseudomonadota</taxon>
        <taxon>Betaproteobacteria</taxon>
        <taxon>Burkholderiales</taxon>
        <taxon>Burkholderiaceae</taxon>
        <taxon>Ephemeroptericola</taxon>
    </lineage>
</organism>
<evidence type="ECO:0008006" key="4">
    <source>
        <dbReference type="Google" id="ProtNLM"/>
    </source>
</evidence>
<dbReference type="PANTHER" id="PTHR37298:SF1">
    <property type="entry name" value="UPF0111 PROTEIN YKAA"/>
    <property type="match status" value="1"/>
</dbReference>
<dbReference type="OrthoDB" id="9797568at2"/>
<dbReference type="KEGG" id="hyf:DTO96_101692"/>
<reference evidence="3" key="1">
    <citation type="submission" date="2018-07" db="EMBL/GenBank/DDBJ databases">
        <authorList>
            <person name="Kim H."/>
        </authorList>
    </citation>
    <scope>NUCLEOTIDE SEQUENCE [LARGE SCALE GENOMIC DNA]</scope>
    <source>
        <strain evidence="3">F02</strain>
    </source>
</reference>
<dbReference type="SUPFAM" id="SSF109755">
    <property type="entry name" value="PhoU-like"/>
    <property type="match status" value="1"/>
</dbReference>
<dbReference type="InterPro" id="IPR038078">
    <property type="entry name" value="PhoU-like_sf"/>
</dbReference>
<dbReference type="InterPro" id="IPR052912">
    <property type="entry name" value="UPF0111_domain"/>
</dbReference>
<dbReference type="Gene3D" id="1.20.58.220">
    <property type="entry name" value="Phosphate transport system protein phou homolog 2, domain 2"/>
    <property type="match status" value="1"/>
</dbReference>
<dbReference type="EMBL" id="CP031124">
    <property type="protein sequence ID" value="AXF85952.1"/>
    <property type="molecule type" value="Genomic_DNA"/>
</dbReference>
<protein>
    <recommendedName>
        <fullName evidence="4">Pit accessory protein</fullName>
    </recommendedName>
</protein>
<comment type="similarity">
    <text evidence="1">Belongs to the UPF0111 family.</text>
</comment>
<dbReference type="InterPro" id="IPR018445">
    <property type="entry name" value="Put_Phosphate_transp_reg"/>
</dbReference>
<dbReference type="Proteomes" id="UP000252182">
    <property type="component" value="Chromosome"/>
</dbReference>
<evidence type="ECO:0000313" key="3">
    <source>
        <dbReference type="Proteomes" id="UP000252182"/>
    </source>
</evidence>
<dbReference type="PANTHER" id="PTHR37298">
    <property type="entry name" value="UPF0111 PROTEIN YKAA"/>
    <property type="match status" value="1"/>
</dbReference>
<evidence type="ECO:0000313" key="2">
    <source>
        <dbReference type="EMBL" id="AXF85952.1"/>
    </source>
</evidence>
<keyword evidence="3" id="KW-1185">Reference proteome</keyword>
<dbReference type="AlphaFoldDB" id="A0A345DC64"/>
<proteinExistence type="inferred from homology"/>
<sequence>MFNRLMPKEGKFFDLFNQHAELLVTTSKEVVNLFNDLANTDRYMSVIKDNEKRADRITYETVDLLHKTFITPLDRDVMLKLTTTMDDVIDLMEDVAETVSLYYVTNSTSEAKQLAAIGVACCERVQTAVGLLDNMKSAGEILKISSEIERLESDGDRILRSAMSKLFREEEDVKSLIKYKAVYEMLESITDKCEDVANIIQGIVVENA</sequence>
<dbReference type="RefSeq" id="WP_114563085.1">
    <property type="nucleotide sequence ID" value="NZ_CP031124.1"/>
</dbReference>
<evidence type="ECO:0000256" key="1">
    <source>
        <dbReference type="ARBA" id="ARBA00008591"/>
    </source>
</evidence>
<dbReference type="Pfam" id="PF01865">
    <property type="entry name" value="PhoU_div"/>
    <property type="match status" value="1"/>
</dbReference>
<gene>
    <name evidence="2" type="ORF">DTO96_101692</name>
</gene>
<accession>A0A345DC64</accession>
<name>A0A345DC64_9BURK</name>